<dbReference type="EMBL" id="JAAALK010000079">
    <property type="protein sequence ID" value="KAG8096979.1"/>
    <property type="molecule type" value="Genomic_DNA"/>
</dbReference>
<organism evidence="1 2">
    <name type="scientific">Zizania palustris</name>
    <name type="common">Northern wild rice</name>
    <dbReference type="NCBI Taxonomy" id="103762"/>
    <lineage>
        <taxon>Eukaryota</taxon>
        <taxon>Viridiplantae</taxon>
        <taxon>Streptophyta</taxon>
        <taxon>Embryophyta</taxon>
        <taxon>Tracheophyta</taxon>
        <taxon>Spermatophyta</taxon>
        <taxon>Magnoliopsida</taxon>
        <taxon>Liliopsida</taxon>
        <taxon>Poales</taxon>
        <taxon>Poaceae</taxon>
        <taxon>BOP clade</taxon>
        <taxon>Oryzoideae</taxon>
        <taxon>Oryzeae</taxon>
        <taxon>Zizaniinae</taxon>
        <taxon>Zizania</taxon>
    </lineage>
</organism>
<protein>
    <submittedName>
        <fullName evidence="1">Uncharacterized protein</fullName>
    </submittedName>
</protein>
<reference evidence="1" key="1">
    <citation type="journal article" date="2021" name="bioRxiv">
        <title>Whole Genome Assembly and Annotation of Northern Wild Rice, Zizania palustris L., Supports a Whole Genome Duplication in the Zizania Genus.</title>
        <authorList>
            <person name="Haas M."/>
            <person name="Kono T."/>
            <person name="Macchietto M."/>
            <person name="Millas R."/>
            <person name="McGilp L."/>
            <person name="Shao M."/>
            <person name="Duquette J."/>
            <person name="Hirsch C.N."/>
            <person name="Kimball J."/>
        </authorList>
    </citation>
    <scope>NUCLEOTIDE SEQUENCE</scope>
    <source>
        <tissue evidence="1">Fresh leaf tissue</tissue>
    </source>
</reference>
<evidence type="ECO:0000313" key="2">
    <source>
        <dbReference type="Proteomes" id="UP000729402"/>
    </source>
</evidence>
<dbReference type="Proteomes" id="UP000729402">
    <property type="component" value="Unassembled WGS sequence"/>
</dbReference>
<name>A0A8J5WXU0_ZIZPA</name>
<accession>A0A8J5WXU0</accession>
<gene>
    <name evidence="1" type="ORF">GUJ93_ZPchr0013g37757</name>
</gene>
<keyword evidence="2" id="KW-1185">Reference proteome</keyword>
<reference evidence="1" key="2">
    <citation type="submission" date="2021-02" db="EMBL/GenBank/DDBJ databases">
        <authorList>
            <person name="Kimball J.A."/>
            <person name="Haas M.W."/>
            <person name="Macchietto M."/>
            <person name="Kono T."/>
            <person name="Duquette J."/>
            <person name="Shao M."/>
        </authorList>
    </citation>
    <scope>NUCLEOTIDE SEQUENCE</scope>
    <source>
        <tissue evidence="1">Fresh leaf tissue</tissue>
    </source>
</reference>
<evidence type="ECO:0000313" key="1">
    <source>
        <dbReference type="EMBL" id="KAG8096979.1"/>
    </source>
</evidence>
<dbReference type="AlphaFoldDB" id="A0A8J5WXU0"/>
<proteinExistence type="predicted"/>
<dbReference type="OrthoDB" id="10605967at2759"/>
<sequence length="75" mass="8522">MGASDPDRGGDRLDIFELFCYYYNALYFHDSLGTCAVSWATDEELLPHRSRRLVRTLVTPMIYASPLVVVPLVNL</sequence>
<comment type="caution">
    <text evidence="1">The sequence shown here is derived from an EMBL/GenBank/DDBJ whole genome shotgun (WGS) entry which is preliminary data.</text>
</comment>